<evidence type="ECO:0000256" key="1">
    <source>
        <dbReference type="SAM" id="MobiDB-lite"/>
    </source>
</evidence>
<dbReference type="AlphaFoldDB" id="A0A0E0GAV5"/>
<evidence type="ECO:0000313" key="2">
    <source>
        <dbReference type="EnsemblPlants" id="ONIVA02G29560.1"/>
    </source>
</evidence>
<protein>
    <submittedName>
        <fullName evidence="2">Uncharacterized protein</fullName>
    </submittedName>
</protein>
<accession>A0A0E0GAV5</accession>
<name>A0A0E0GAV5_ORYNI</name>
<feature type="region of interest" description="Disordered" evidence="1">
    <location>
        <begin position="49"/>
        <end position="98"/>
    </location>
</feature>
<feature type="compositionally biased region" description="Basic residues" evidence="1">
    <location>
        <begin position="61"/>
        <end position="78"/>
    </location>
</feature>
<evidence type="ECO:0000313" key="3">
    <source>
        <dbReference type="Proteomes" id="UP000006591"/>
    </source>
</evidence>
<proteinExistence type="predicted"/>
<organism evidence="2">
    <name type="scientific">Oryza nivara</name>
    <name type="common">Indian wild rice</name>
    <name type="synonym">Oryza sativa f. spontanea</name>
    <dbReference type="NCBI Taxonomy" id="4536"/>
    <lineage>
        <taxon>Eukaryota</taxon>
        <taxon>Viridiplantae</taxon>
        <taxon>Streptophyta</taxon>
        <taxon>Embryophyta</taxon>
        <taxon>Tracheophyta</taxon>
        <taxon>Spermatophyta</taxon>
        <taxon>Magnoliopsida</taxon>
        <taxon>Liliopsida</taxon>
        <taxon>Poales</taxon>
        <taxon>Poaceae</taxon>
        <taxon>BOP clade</taxon>
        <taxon>Oryzoideae</taxon>
        <taxon>Oryzeae</taxon>
        <taxon>Oryzinae</taxon>
        <taxon>Oryza</taxon>
    </lineage>
</organism>
<reference evidence="2" key="2">
    <citation type="submission" date="2018-04" db="EMBL/GenBank/DDBJ databases">
        <title>OnivRS2 (Oryza nivara Reference Sequence Version 2).</title>
        <authorList>
            <person name="Zhang J."/>
            <person name="Kudrna D."/>
            <person name="Lee S."/>
            <person name="Talag J."/>
            <person name="Rajasekar S."/>
            <person name="Welchert J."/>
            <person name="Hsing Y.-I."/>
            <person name="Wing R.A."/>
        </authorList>
    </citation>
    <scope>NUCLEOTIDE SEQUENCE [LARGE SCALE GENOMIC DNA]</scope>
    <source>
        <strain evidence="2">SL10</strain>
    </source>
</reference>
<dbReference type="Proteomes" id="UP000006591">
    <property type="component" value="Chromosome 2"/>
</dbReference>
<dbReference type="Gramene" id="ONIVA02G29560.1">
    <property type="protein sequence ID" value="ONIVA02G29560.1"/>
    <property type="gene ID" value="ONIVA02G29560"/>
</dbReference>
<sequence>MRIGEPTGLTNRAAFPARLCRVRQHRPSRRGGGGATGEGTYVAAAIRRLPSPPPALNPSRSARRLPSHRPHPARRGASTRRPSAVRAHSRGLITPHTSPVRSGRCLPLKLAHLSPRCASWLACTKGQLPAEVSMIECSCLFSIASSTIVVMFCGDFPVSRCRMIMPKEYTSQRGASSPVDKNSGSIVISGVVFSEKLADVQLAYKVGIKKNVHGVQITMNNRVRLLAYSSRFFSASSFANIRAVDMSNYNIGPVRGQVLQRPKECALAVLDVLVDGHEHLVLAGGQALLVPLVAGVLQRAGRRADAAPSAPHRVVLFAVAIHCCFLTLRNEKHKTMQLQNQKPKSTL</sequence>
<reference evidence="2" key="1">
    <citation type="submission" date="2015-04" db="UniProtKB">
        <authorList>
            <consortium name="EnsemblPlants"/>
        </authorList>
    </citation>
    <scope>IDENTIFICATION</scope>
    <source>
        <strain evidence="2">SL10</strain>
    </source>
</reference>
<keyword evidence="3" id="KW-1185">Reference proteome</keyword>
<dbReference type="EnsemblPlants" id="ONIVA02G29560.1">
    <property type="protein sequence ID" value="ONIVA02G29560.1"/>
    <property type="gene ID" value="ONIVA02G29560"/>
</dbReference>